<evidence type="ECO:0000313" key="2">
    <source>
        <dbReference type="EMBL" id="GAA4462638.1"/>
    </source>
</evidence>
<dbReference type="EMBL" id="BAABFA010000007">
    <property type="protein sequence ID" value="GAA4462638.1"/>
    <property type="molecule type" value="Genomic_DNA"/>
</dbReference>
<comment type="caution">
    <text evidence="2">The sequence shown here is derived from an EMBL/GenBank/DDBJ whole genome shotgun (WGS) entry which is preliminary data.</text>
</comment>
<evidence type="ECO:0000259" key="1">
    <source>
        <dbReference type="Pfam" id="PF18962"/>
    </source>
</evidence>
<accession>A0ABP8NBR0</accession>
<reference evidence="3" key="1">
    <citation type="journal article" date="2019" name="Int. J. Syst. Evol. Microbiol.">
        <title>The Global Catalogue of Microorganisms (GCM) 10K type strain sequencing project: providing services to taxonomists for standard genome sequencing and annotation.</title>
        <authorList>
            <consortium name="The Broad Institute Genomics Platform"/>
            <consortium name="The Broad Institute Genome Sequencing Center for Infectious Disease"/>
            <person name="Wu L."/>
            <person name="Ma J."/>
        </authorList>
    </citation>
    <scope>NUCLEOTIDE SEQUENCE [LARGE SCALE GENOMIC DNA]</scope>
    <source>
        <strain evidence="3">JCM 32105</strain>
    </source>
</reference>
<keyword evidence="3" id="KW-1185">Reference proteome</keyword>
<name>A0ABP8NBR0_9BACT</name>
<feature type="domain" description="Secretion system C-terminal sorting" evidence="1">
    <location>
        <begin position="151"/>
        <end position="217"/>
    </location>
</feature>
<proteinExistence type="predicted"/>
<sequence>MFGAKNADAQSFSSQHDTVWVNVPGTFNAANHLNNLTSGNITYRWSVVATNCPADWLATLGVCDNVGCYSSTDIWPASSSTVKTSAPYAPGLGDFHVQGDLSAVSTPGPYYVKIYIANKDVSTDTAVQTYIISRSATSTPSVPKITNEVALYPNPATSSVNVVYDAATDVKNIAIYSIIGKQMNIYRPVGNSANLNIEALPDGIYFLRLLNSRGEVVATRKFTKQ</sequence>
<dbReference type="NCBIfam" id="TIGR04183">
    <property type="entry name" value="Por_Secre_tail"/>
    <property type="match status" value="1"/>
</dbReference>
<dbReference type="Proteomes" id="UP001500067">
    <property type="component" value="Unassembled WGS sequence"/>
</dbReference>
<dbReference type="InterPro" id="IPR026444">
    <property type="entry name" value="Secre_tail"/>
</dbReference>
<gene>
    <name evidence="2" type="ORF">GCM10023093_09630</name>
</gene>
<protein>
    <recommendedName>
        <fullName evidence="1">Secretion system C-terminal sorting domain-containing protein</fullName>
    </recommendedName>
</protein>
<dbReference type="Pfam" id="PF18962">
    <property type="entry name" value="Por_Secre_tail"/>
    <property type="match status" value="1"/>
</dbReference>
<evidence type="ECO:0000313" key="3">
    <source>
        <dbReference type="Proteomes" id="UP001500067"/>
    </source>
</evidence>
<organism evidence="2 3">
    <name type="scientific">Nemorincola caseinilytica</name>
    <dbReference type="NCBI Taxonomy" id="2054315"/>
    <lineage>
        <taxon>Bacteria</taxon>
        <taxon>Pseudomonadati</taxon>
        <taxon>Bacteroidota</taxon>
        <taxon>Chitinophagia</taxon>
        <taxon>Chitinophagales</taxon>
        <taxon>Chitinophagaceae</taxon>
        <taxon>Nemorincola</taxon>
    </lineage>
</organism>